<dbReference type="GO" id="GO:0004175">
    <property type="term" value="F:endopeptidase activity"/>
    <property type="evidence" value="ECO:0007669"/>
    <property type="project" value="UniProtKB-ARBA"/>
</dbReference>
<reference evidence="3 4" key="1">
    <citation type="submission" date="2020-08" db="EMBL/GenBank/DDBJ databases">
        <title>Genomic Encyclopedia of Type Strains, Phase IV (KMG-IV): sequencing the most valuable type-strain genomes for metagenomic binning, comparative biology and taxonomic classification.</title>
        <authorList>
            <person name="Goeker M."/>
        </authorList>
    </citation>
    <scope>NUCLEOTIDE SEQUENCE [LARGE SCALE GENOMIC DNA]</scope>
    <source>
        <strain evidence="3 4">DSM 105137</strain>
    </source>
</reference>
<keyword evidence="1" id="KW-0472">Membrane</keyword>
<evidence type="ECO:0000313" key="3">
    <source>
        <dbReference type="EMBL" id="MBB4078469.1"/>
    </source>
</evidence>
<evidence type="ECO:0000313" key="4">
    <source>
        <dbReference type="Proteomes" id="UP000576209"/>
    </source>
</evidence>
<accession>A0A840E9I4</accession>
<evidence type="ECO:0000259" key="2">
    <source>
        <dbReference type="Pfam" id="PF02517"/>
    </source>
</evidence>
<evidence type="ECO:0000256" key="1">
    <source>
        <dbReference type="SAM" id="Phobius"/>
    </source>
</evidence>
<dbReference type="EMBL" id="JACIFF010000002">
    <property type="protein sequence ID" value="MBB4078469.1"/>
    <property type="molecule type" value="Genomic_DNA"/>
</dbReference>
<dbReference type="GO" id="GO:0080120">
    <property type="term" value="P:CAAX-box protein maturation"/>
    <property type="evidence" value="ECO:0007669"/>
    <property type="project" value="UniProtKB-ARBA"/>
</dbReference>
<name>A0A840E9I4_9BACT</name>
<dbReference type="GO" id="GO:0006508">
    <property type="term" value="P:proteolysis"/>
    <property type="evidence" value="ECO:0007669"/>
    <property type="project" value="UniProtKB-KW"/>
</dbReference>
<dbReference type="InterPro" id="IPR003675">
    <property type="entry name" value="Rce1/LyrA-like_dom"/>
</dbReference>
<keyword evidence="1" id="KW-1133">Transmembrane helix</keyword>
<gene>
    <name evidence="3" type="ORF">GGR28_001082</name>
</gene>
<comment type="caution">
    <text evidence="3">The sequence shown here is derived from an EMBL/GenBank/DDBJ whole genome shotgun (WGS) entry which is preliminary data.</text>
</comment>
<sequence>MKYYCVTMVGLFGICYLFPQLLGGSSGMDVQTLREFPTLAFISICVLAPTLEELLFRGLILDRLRRSIPVYLSIVLSAAIFALMHGLRASLFPIFTLGIALGYLYHRYDSLYACILFHFIVNTIWYLISR</sequence>
<proteinExistence type="predicted"/>
<keyword evidence="1" id="KW-0812">Transmembrane</keyword>
<keyword evidence="4" id="KW-1185">Reference proteome</keyword>
<dbReference type="AlphaFoldDB" id="A0A840E9I4"/>
<dbReference type="Pfam" id="PF02517">
    <property type="entry name" value="Rce1-like"/>
    <property type="match status" value="1"/>
</dbReference>
<protein>
    <submittedName>
        <fullName evidence="3">Membrane protease YdiL (CAAX protease family)</fullName>
    </submittedName>
</protein>
<feature type="transmembrane region" description="Helical" evidence="1">
    <location>
        <begin position="110"/>
        <end position="128"/>
    </location>
</feature>
<organism evidence="3 4">
    <name type="scientific">Neolewinella aquimaris</name>
    <dbReference type="NCBI Taxonomy" id="1835722"/>
    <lineage>
        <taxon>Bacteria</taxon>
        <taxon>Pseudomonadati</taxon>
        <taxon>Bacteroidota</taxon>
        <taxon>Saprospiria</taxon>
        <taxon>Saprospirales</taxon>
        <taxon>Lewinellaceae</taxon>
        <taxon>Neolewinella</taxon>
    </lineage>
</organism>
<dbReference type="PANTHER" id="PTHR43592:SF15">
    <property type="entry name" value="CAAX AMINO TERMINAL PROTEASE FAMILY PROTEIN"/>
    <property type="match status" value="1"/>
</dbReference>
<feature type="transmembrane region" description="Helical" evidence="1">
    <location>
        <begin position="39"/>
        <end position="59"/>
    </location>
</feature>
<feature type="domain" description="CAAX prenyl protease 2/Lysostaphin resistance protein A-like" evidence="2">
    <location>
        <begin position="37"/>
        <end position="124"/>
    </location>
</feature>
<dbReference type="RefSeq" id="WP_183494719.1">
    <property type="nucleotide sequence ID" value="NZ_JACIFF010000002.1"/>
</dbReference>
<keyword evidence="3" id="KW-0378">Hydrolase</keyword>
<feature type="transmembrane region" description="Helical" evidence="1">
    <location>
        <begin position="71"/>
        <end position="104"/>
    </location>
</feature>
<keyword evidence="3" id="KW-0645">Protease</keyword>
<dbReference type="Proteomes" id="UP000576209">
    <property type="component" value="Unassembled WGS sequence"/>
</dbReference>
<dbReference type="PANTHER" id="PTHR43592">
    <property type="entry name" value="CAAX AMINO TERMINAL PROTEASE"/>
    <property type="match status" value="1"/>
</dbReference>